<accession>A0A377TW13</accession>
<protein>
    <submittedName>
        <fullName evidence="4">Putative oxidoreductase</fullName>
        <ecNumber evidence="4">1.-.-.-</ecNumber>
    </submittedName>
</protein>
<evidence type="ECO:0000259" key="3">
    <source>
        <dbReference type="Pfam" id="PF01408"/>
    </source>
</evidence>
<dbReference type="EMBL" id="UGKQ01000007">
    <property type="protein sequence ID" value="STS83076.1"/>
    <property type="molecule type" value="Genomic_DNA"/>
</dbReference>
<organism evidence="4 5">
    <name type="scientific">Klebsiella pneumoniae</name>
    <dbReference type="NCBI Taxonomy" id="573"/>
    <lineage>
        <taxon>Bacteria</taxon>
        <taxon>Pseudomonadati</taxon>
        <taxon>Pseudomonadota</taxon>
        <taxon>Gammaproteobacteria</taxon>
        <taxon>Enterobacterales</taxon>
        <taxon>Enterobacteriaceae</taxon>
        <taxon>Klebsiella/Raoultella group</taxon>
        <taxon>Klebsiella</taxon>
        <taxon>Klebsiella pneumoniae complex</taxon>
    </lineage>
</organism>
<dbReference type="Gene3D" id="3.30.360.10">
    <property type="entry name" value="Dihydrodipicolinate Reductase, domain 2"/>
    <property type="match status" value="1"/>
</dbReference>
<dbReference type="Gene3D" id="3.40.50.720">
    <property type="entry name" value="NAD(P)-binding Rossmann-like Domain"/>
    <property type="match status" value="1"/>
</dbReference>
<reference evidence="4 5" key="1">
    <citation type="submission" date="2018-06" db="EMBL/GenBank/DDBJ databases">
        <authorList>
            <consortium name="Pathogen Informatics"/>
            <person name="Doyle S."/>
        </authorList>
    </citation>
    <scope>NUCLEOTIDE SEQUENCE [LARGE SCALE GENOMIC DNA]</scope>
    <source>
        <strain evidence="4 5">NCTC9140</strain>
    </source>
</reference>
<dbReference type="Proteomes" id="UP000254938">
    <property type="component" value="Unassembled WGS sequence"/>
</dbReference>
<gene>
    <name evidence="4" type="primary">ydgJ_4</name>
    <name evidence="4" type="ORF">NCTC9140_04830</name>
</gene>
<dbReference type="InterPro" id="IPR051317">
    <property type="entry name" value="Gfo/Idh/MocA_oxidoreduct"/>
</dbReference>
<dbReference type="SUPFAM" id="SSF51735">
    <property type="entry name" value="NAD(P)-binding Rossmann-fold domains"/>
    <property type="match status" value="1"/>
</dbReference>
<proteinExistence type="inferred from homology"/>
<dbReference type="GO" id="GO:0000166">
    <property type="term" value="F:nucleotide binding"/>
    <property type="evidence" value="ECO:0007669"/>
    <property type="project" value="InterPro"/>
</dbReference>
<evidence type="ECO:0000313" key="4">
    <source>
        <dbReference type="EMBL" id="STS83076.1"/>
    </source>
</evidence>
<dbReference type="EC" id="1.-.-.-" evidence="4"/>
<dbReference type="PANTHER" id="PTHR43708:SF5">
    <property type="entry name" value="CONSERVED EXPRESSED OXIDOREDUCTASE (EUROFUNG)-RELATED"/>
    <property type="match status" value="1"/>
</dbReference>
<sequence>MSDAIRVGLVGFGYASKTFHAPLIGGTPGMALKAVASSDAEKVHADWPGVKVMSTPGDLLDDPDIDLVVIATPNDTHFPLAKAALEAGKHVVVDKPFTVTLSQARELENLAKHCGRILSVFHNRRWDSDFLTVSALINEGQLGRCVTSSRISIASDHRCASAGVSRRVLAAAYGMTSRRICSTRSWCCLACR</sequence>
<dbReference type="PANTHER" id="PTHR43708">
    <property type="entry name" value="CONSERVED EXPRESSED OXIDOREDUCTASE (EUROFUNG)"/>
    <property type="match status" value="1"/>
</dbReference>
<name>A0A377TW13_KLEPN</name>
<evidence type="ECO:0000313" key="5">
    <source>
        <dbReference type="Proteomes" id="UP000254938"/>
    </source>
</evidence>
<evidence type="ECO:0000256" key="2">
    <source>
        <dbReference type="ARBA" id="ARBA00023002"/>
    </source>
</evidence>
<dbReference type="AlphaFoldDB" id="A0A377TW13"/>
<feature type="domain" description="Gfo/Idh/MocA-like oxidoreductase N-terminal" evidence="3">
    <location>
        <begin position="5"/>
        <end position="122"/>
    </location>
</feature>
<evidence type="ECO:0000256" key="1">
    <source>
        <dbReference type="ARBA" id="ARBA00010928"/>
    </source>
</evidence>
<comment type="similarity">
    <text evidence="1">Belongs to the Gfo/Idh/MocA family.</text>
</comment>
<dbReference type="GO" id="GO:0016491">
    <property type="term" value="F:oxidoreductase activity"/>
    <property type="evidence" value="ECO:0007669"/>
    <property type="project" value="UniProtKB-KW"/>
</dbReference>
<dbReference type="InterPro" id="IPR036291">
    <property type="entry name" value="NAD(P)-bd_dom_sf"/>
</dbReference>
<dbReference type="InterPro" id="IPR000683">
    <property type="entry name" value="Gfo/Idh/MocA-like_OxRdtase_N"/>
</dbReference>
<dbReference type="Pfam" id="PF01408">
    <property type="entry name" value="GFO_IDH_MocA"/>
    <property type="match status" value="1"/>
</dbReference>
<keyword evidence="2 4" id="KW-0560">Oxidoreductase</keyword>